<name>A0AAE0E2U9_9ROSI</name>
<dbReference type="PANTHER" id="PTHR33033">
    <property type="entry name" value="POLYNUCLEOTIDYL TRANSFERASE, RIBONUCLEASE H-LIKE SUPERFAMILY PROTEIN-RELATED"/>
    <property type="match status" value="1"/>
</dbReference>
<keyword evidence="2" id="KW-1185">Reference proteome</keyword>
<dbReference type="InterPro" id="IPR012337">
    <property type="entry name" value="RNaseH-like_sf"/>
</dbReference>
<gene>
    <name evidence="1" type="ORF">Dsin_019227</name>
</gene>
<accession>A0AAE0E2U9</accession>
<reference evidence="1" key="1">
    <citation type="journal article" date="2023" name="Plant J.">
        <title>Genome sequences and population genomics provide insights into the demographic history, inbreeding, and mutation load of two 'living fossil' tree species of Dipteronia.</title>
        <authorList>
            <person name="Feng Y."/>
            <person name="Comes H.P."/>
            <person name="Chen J."/>
            <person name="Zhu S."/>
            <person name="Lu R."/>
            <person name="Zhang X."/>
            <person name="Li P."/>
            <person name="Qiu J."/>
            <person name="Olsen K.M."/>
            <person name="Qiu Y."/>
        </authorList>
    </citation>
    <scope>NUCLEOTIDE SEQUENCE</scope>
    <source>
        <strain evidence="1">NBL</strain>
    </source>
</reference>
<dbReference type="Gene3D" id="3.30.420.10">
    <property type="entry name" value="Ribonuclease H-like superfamily/Ribonuclease H"/>
    <property type="match status" value="1"/>
</dbReference>
<sequence>MLLNMKESCLEVKRVKPVKSAEWLPPAGEALKFNVDGSAMGNPGIAGIGGVLRDKSGKVWGLFFAFVGRLDSMAAEILAIQRVVSMCSL</sequence>
<organism evidence="1 2">
    <name type="scientific">Dipteronia sinensis</name>
    <dbReference type="NCBI Taxonomy" id="43782"/>
    <lineage>
        <taxon>Eukaryota</taxon>
        <taxon>Viridiplantae</taxon>
        <taxon>Streptophyta</taxon>
        <taxon>Embryophyta</taxon>
        <taxon>Tracheophyta</taxon>
        <taxon>Spermatophyta</taxon>
        <taxon>Magnoliopsida</taxon>
        <taxon>eudicotyledons</taxon>
        <taxon>Gunneridae</taxon>
        <taxon>Pentapetalae</taxon>
        <taxon>rosids</taxon>
        <taxon>malvids</taxon>
        <taxon>Sapindales</taxon>
        <taxon>Sapindaceae</taxon>
        <taxon>Hippocastanoideae</taxon>
        <taxon>Acereae</taxon>
        <taxon>Dipteronia</taxon>
    </lineage>
</organism>
<dbReference type="InterPro" id="IPR036397">
    <property type="entry name" value="RNaseH_sf"/>
</dbReference>
<evidence type="ECO:0008006" key="3">
    <source>
        <dbReference type="Google" id="ProtNLM"/>
    </source>
</evidence>
<proteinExistence type="predicted"/>
<comment type="caution">
    <text evidence="1">The sequence shown here is derived from an EMBL/GenBank/DDBJ whole genome shotgun (WGS) entry which is preliminary data.</text>
</comment>
<dbReference type="EMBL" id="JANJYJ010000006">
    <property type="protein sequence ID" value="KAK3205181.1"/>
    <property type="molecule type" value="Genomic_DNA"/>
</dbReference>
<protein>
    <recommendedName>
        <fullName evidence="3">RNase H type-1 domain-containing protein</fullName>
    </recommendedName>
</protein>
<dbReference type="SUPFAM" id="SSF53098">
    <property type="entry name" value="Ribonuclease H-like"/>
    <property type="match status" value="1"/>
</dbReference>
<dbReference type="GO" id="GO:0003676">
    <property type="term" value="F:nucleic acid binding"/>
    <property type="evidence" value="ECO:0007669"/>
    <property type="project" value="InterPro"/>
</dbReference>
<dbReference type="AlphaFoldDB" id="A0AAE0E2U9"/>
<dbReference type="CDD" id="cd06222">
    <property type="entry name" value="RNase_H_like"/>
    <property type="match status" value="1"/>
</dbReference>
<evidence type="ECO:0000313" key="2">
    <source>
        <dbReference type="Proteomes" id="UP001281410"/>
    </source>
</evidence>
<evidence type="ECO:0000313" key="1">
    <source>
        <dbReference type="EMBL" id="KAK3205181.1"/>
    </source>
</evidence>
<dbReference type="InterPro" id="IPR044730">
    <property type="entry name" value="RNase_H-like_dom_plant"/>
</dbReference>
<dbReference type="Proteomes" id="UP001281410">
    <property type="component" value="Unassembled WGS sequence"/>
</dbReference>
<dbReference type="PANTHER" id="PTHR33033:SF118">
    <property type="entry name" value="OS02G0175302 PROTEIN"/>
    <property type="match status" value="1"/>
</dbReference>